<dbReference type="AlphaFoldDB" id="A0A1V9Y8K4"/>
<accession>A0A1V9Y8K4</accession>
<sequence>MNVTSSVLSAFINLAGSNAIPQSFIGPLCSIIHDNNAIVHLFVLNNDENVKLIKTMQDTKNLIANGLSYVIERKDKSNEPTTRCWLIPTTPETKVPARIALLLQAAAHTAKAEPHPYFTLSNFDVSYAAVINGVVKEVVWSSDEEYAIHEQVDLDAMPAHDSHPVGHVWADPKTLDVYVMDTIKENDAQRLLELATVDYDPEYIAFLANHAVLSQFTRVVRLQKTGQVLSSCVIHRDFSLGMVSTDPDYLRRGLANQAVFATLDALHAYIRSQQEKIPGFLRYRPYSLIKVDNEPSVRMMGKFGFQAAFDAPLVKWIGVVV</sequence>
<dbReference type="EMBL" id="JNBS01004846">
    <property type="protein sequence ID" value="OQR82060.1"/>
    <property type="molecule type" value="Genomic_DNA"/>
</dbReference>
<proteinExistence type="predicted"/>
<protein>
    <recommendedName>
        <fullName evidence="3">N-acetyltransferase domain-containing protein</fullName>
    </recommendedName>
</protein>
<gene>
    <name evidence="1" type="ORF">THRCLA_11164</name>
</gene>
<dbReference type="Proteomes" id="UP000243217">
    <property type="component" value="Unassembled WGS sequence"/>
</dbReference>
<dbReference type="InterPro" id="IPR016181">
    <property type="entry name" value="Acyl_CoA_acyltransferase"/>
</dbReference>
<reference evidence="1 2" key="1">
    <citation type="journal article" date="2014" name="Genome Biol. Evol.">
        <title>The secreted proteins of Achlya hypogyna and Thraustotheca clavata identify the ancestral oomycete secretome and reveal gene acquisitions by horizontal gene transfer.</title>
        <authorList>
            <person name="Misner I."/>
            <person name="Blouin N."/>
            <person name="Leonard G."/>
            <person name="Richards T.A."/>
            <person name="Lane C.E."/>
        </authorList>
    </citation>
    <scope>NUCLEOTIDE SEQUENCE [LARGE SCALE GENOMIC DNA]</scope>
    <source>
        <strain evidence="1 2">ATCC 34112</strain>
    </source>
</reference>
<keyword evidence="2" id="KW-1185">Reference proteome</keyword>
<name>A0A1V9Y8K4_9STRA</name>
<dbReference type="OrthoDB" id="61870at2759"/>
<evidence type="ECO:0000313" key="2">
    <source>
        <dbReference type="Proteomes" id="UP000243217"/>
    </source>
</evidence>
<organism evidence="1 2">
    <name type="scientific">Thraustotheca clavata</name>
    <dbReference type="NCBI Taxonomy" id="74557"/>
    <lineage>
        <taxon>Eukaryota</taxon>
        <taxon>Sar</taxon>
        <taxon>Stramenopiles</taxon>
        <taxon>Oomycota</taxon>
        <taxon>Saprolegniomycetes</taxon>
        <taxon>Saprolegniales</taxon>
        <taxon>Achlyaceae</taxon>
        <taxon>Thraustotheca</taxon>
    </lineage>
</organism>
<evidence type="ECO:0000313" key="1">
    <source>
        <dbReference type="EMBL" id="OQR82060.1"/>
    </source>
</evidence>
<dbReference type="SUPFAM" id="SSF55729">
    <property type="entry name" value="Acyl-CoA N-acyltransferases (Nat)"/>
    <property type="match status" value="1"/>
</dbReference>
<evidence type="ECO:0008006" key="3">
    <source>
        <dbReference type="Google" id="ProtNLM"/>
    </source>
</evidence>
<dbReference type="Gene3D" id="3.40.630.30">
    <property type="match status" value="1"/>
</dbReference>
<comment type="caution">
    <text evidence="1">The sequence shown here is derived from an EMBL/GenBank/DDBJ whole genome shotgun (WGS) entry which is preliminary data.</text>
</comment>